<sequence length="177" mass="19373">MVISFLISSSVYPIASLVAILAIGKPVAFEASADERETRGFISITIIRPLSGFTANWILQPPVSTPTSRIMEIERFRSRWYSTSVRVSAGATVIESPVWTPIGSIFSIEQTITTLSTLSRITSSSYSFQPMIDSSMRTSEVGECRNPAPAICFRVSSLKAIPEPRPPIVKEGRMTQG</sequence>
<protein>
    <submittedName>
        <fullName evidence="2">Unannotated protein</fullName>
    </submittedName>
</protein>
<proteinExistence type="predicted"/>
<keyword evidence="1" id="KW-0812">Transmembrane</keyword>
<name>A0A6J7EMN1_9ZZZZ</name>
<feature type="transmembrane region" description="Helical" evidence="1">
    <location>
        <begin position="6"/>
        <end position="28"/>
    </location>
</feature>
<dbReference type="AlphaFoldDB" id="A0A6J7EMN1"/>
<organism evidence="2">
    <name type="scientific">freshwater metagenome</name>
    <dbReference type="NCBI Taxonomy" id="449393"/>
    <lineage>
        <taxon>unclassified sequences</taxon>
        <taxon>metagenomes</taxon>
        <taxon>ecological metagenomes</taxon>
    </lineage>
</organism>
<reference evidence="2" key="1">
    <citation type="submission" date="2020-05" db="EMBL/GenBank/DDBJ databases">
        <authorList>
            <person name="Chiriac C."/>
            <person name="Salcher M."/>
            <person name="Ghai R."/>
            <person name="Kavagutti S V."/>
        </authorList>
    </citation>
    <scope>NUCLEOTIDE SEQUENCE</scope>
</reference>
<evidence type="ECO:0000313" key="2">
    <source>
        <dbReference type="EMBL" id="CAB4884657.1"/>
    </source>
</evidence>
<keyword evidence="1" id="KW-0472">Membrane</keyword>
<keyword evidence="1" id="KW-1133">Transmembrane helix</keyword>
<accession>A0A6J7EMN1</accession>
<evidence type="ECO:0000256" key="1">
    <source>
        <dbReference type="SAM" id="Phobius"/>
    </source>
</evidence>
<gene>
    <name evidence="2" type="ORF">UFOPK3482_00498</name>
</gene>
<dbReference type="EMBL" id="CAFBLZ010000031">
    <property type="protein sequence ID" value="CAB4884657.1"/>
    <property type="molecule type" value="Genomic_DNA"/>
</dbReference>